<dbReference type="PANTHER" id="PTHR13379:SF0">
    <property type="entry name" value="UPF0415 PROTEIN C7ORF25"/>
    <property type="match status" value="1"/>
</dbReference>
<dbReference type="Proteomes" id="UP001217918">
    <property type="component" value="Unassembled WGS sequence"/>
</dbReference>
<sequence length="545" mass="59898">MNDAADLPTIAQARLLLAKGQTLVAEVEALRQHVRARDGAEQGIGLFIKGVQTEVDELQVWLHKASVLQAQIGRDGQGEDEDASGSGLGDVEDKLRAQVAFTNVHGLEGKWSVVKRCKGLLSLSSVYQHGTADGAARGMKNARRAGTNVVVVDAVVDSGRRWLRICGDKEKRLLMQMAESGWGVEDEDGFQDDEAYKVDDDEPIVILRIASQMVKAARKHRFRYQSPTVHIFMTRVSSGHDRGIDDLIRVMRRLGGADVQVVVDCANSALFNDHQYTESFDVVLEALLRIDSLGELTDPLNLDCSVLVALASDITYQRVEVESWQHRQLLGQIEKENEDPGAVLRMLYSTLGARQLVCTYDTAWHFLVLVYQLGRSTEIERAHLLVPDGFAHEWTAANPGLAQRRKDPVTPRSRTERIRALQSASVHPVPADVQLPLQVVGARHDWTPQAVRAAVAQGRLPPVAAVFVGELKPPNLSTFMHGWAAGLTTYSANADMEKKFVRLVEENRDGADDAGPGIALCRVNRPLAATPRFAGFAMADCVEMA</sequence>
<proteinExistence type="predicted"/>
<dbReference type="PANTHER" id="PTHR13379">
    <property type="entry name" value="UNCHARACTERIZED DUF1308"/>
    <property type="match status" value="1"/>
</dbReference>
<dbReference type="AlphaFoldDB" id="A0AAD9IBV7"/>
<protein>
    <recommendedName>
        <fullName evidence="3">DUF1308 domain-containing protein</fullName>
    </recommendedName>
</protein>
<gene>
    <name evidence="1" type="ORF">P8C59_009054</name>
</gene>
<organism evidence="1 2">
    <name type="scientific">Phyllachora maydis</name>
    <dbReference type="NCBI Taxonomy" id="1825666"/>
    <lineage>
        <taxon>Eukaryota</taxon>
        <taxon>Fungi</taxon>
        <taxon>Dikarya</taxon>
        <taxon>Ascomycota</taxon>
        <taxon>Pezizomycotina</taxon>
        <taxon>Sordariomycetes</taxon>
        <taxon>Sordariomycetidae</taxon>
        <taxon>Phyllachorales</taxon>
        <taxon>Phyllachoraceae</taxon>
        <taxon>Phyllachora</taxon>
    </lineage>
</organism>
<evidence type="ECO:0000313" key="1">
    <source>
        <dbReference type="EMBL" id="KAK2074884.1"/>
    </source>
</evidence>
<name>A0AAD9IBV7_9PEZI</name>
<comment type="caution">
    <text evidence="1">The sequence shown here is derived from an EMBL/GenBank/DDBJ whole genome shotgun (WGS) entry which is preliminary data.</text>
</comment>
<keyword evidence="2" id="KW-1185">Reference proteome</keyword>
<evidence type="ECO:0000313" key="2">
    <source>
        <dbReference type="Proteomes" id="UP001217918"/>
    </source>
</evidence>
<dbReference type="EMBL" id="JAQQPM010000008">
    <property type="protein sequence ID" value="KAK2074884.1"/>
    <property type="molecule type" value="Genomic_DNA"/>
</dbReference>
<evidence type="ECO:0008006" key="3">
    <source>
        <dbReference type="Google" id="ProtNLM"/>
    </source>
</evidence>
<reference evidence="1" key="1">
    <citation type="journal article" date="2023" name="Mol. Plant Microbe Interact.">
        <title>Elucidating the Obligate Nature and Biological Capacity of an Invasive Fungal Corn Pathogen.</title>
        <authorList>
            <person name="MacCready J.S."/>
            <person name="Roggenkamp E.M."/>
            <person name="Gdanetz K."/>
            <person name="Chilvers M.I."/>
        </authorList>
    </citation>
    <scope>NUCLEOTIDE SEQUENCE</scope>
    <source>
        <strain evidence="1">PM02</strain>
    </source>
</reference>
<accession>A0AAD9IBV7</accession>